<protein>
    <recommendedName>
        <fullName evidence="3">Thioredoxin domain-containing protein</fullName>
    </recommendedName>
</protein>
<evidence type="ECO:0000313" key="1">
    <source>
        <dbReference type="EMBL" id="KAG8481579.1"/>
    </source>
</evidence>
<dbReference type="GO" id="GO:0009507">
    <property type="term" value="C:chloroplast"/>
    <property type="evidence" value="ECO:0007669"/>
    <property type="project" value="TreeGrafter"/>
</dbReference>
<gene>
    <name evidence="1" type="ORF">CXB51_026554</name>
</gene>
<proteinExistence type="predicted"/>
<dbReference type="Pfam" id="PF13911">
    <property type="entry name" value="AhpC-TSA_2"/>
    <property type="match status" value="1"/>
</dbReference>
<dbReference type="PANTHER" id="PTHR28630">
    <property type="match status" value="1"/>
</dbReference>
<dbReference type="Gene3D" id="3.40.30.10">
    <property type="entry name" value="Glutaredoxin"/>
    <property type="match status" value="1"/>
</dbReference>
<organism evidence="1 2">
    <name type="scientific">Gossypium anomalum</name>
    <dbReference type="NCBI Taxonomy" id="47600"/>
    <lineage>
        <taxon>Eukaryota</taxon>
        <taxon>Viridiplantae</taxon>
        <taxon>Streptophyta</taxon>
        <taxon>Embryophyta</taxon>
        <taxon>Tracheophyta</taxon>
        <taxon>Spermatophyta</taxon>
        <taxon>Magnoliopsida</taxon>
        <taxon>eudicotyledons</taxon>
        <taxon>Gunneridae</taxon>
        <taxon>Pentapetalae</taxon>
        <taxon>rosids</taxon>
        <taxon>malvids</taxon>
        <taxon>Malvales</taxon>
        <taxon>Malvaceae</taxon>
        <taxon>Malvoideae</taxon>
        <taxon>Gossypium</taxon>
    </lineage>
</organism>
<dbReference type="SUPFAM" id="SSF52833">
    <property type="entry name" value="Thioredoxin-like"/>
    <property type="match status" value="1"/>
</dbReference>
<dbReference type="CDD" id="cd02970">
    <property type="entry name" value="PRX_like2"/>
    <property type="match status" value="1"/>
</dbReference>
<dbReference type="PANTHER" id="PTHR28630:SF23">
    <property type="entry name" value="THIOREDOXIN SUPERFAMILY PROTEIN"/>
    <property type="match status" value="1"/>
</dbReference>
<dbReference type="InterPro" id="IPR032801">
    <property type="entry name" value="PXL2A/B/C"/>
</dbReference>
<dbReference type="InterPro" id="IPR036249">
    <property type="entry name" value="Thioredoxin-like_sf"/>
</dbReference>
<comment type="caution">
    <text evidence="1">The sequence shown here is derived from an EMBL/GenBank/DDBJ whole genome shotgun (WGS) entry which is preliminary data.</text>
</comment>
<sequence>MAMMTCSRIFLCYSTPRSQFPTVISSPSHFLTPKKATYKSTKHITLNANGGNSRFMARVSSSSAAEFPTNIGDMLSDVTIFTASGQPVLFKDLWDQNEGVAVVAFLRHFGCFCCWELASALKEAKPKFDSAGVKLIAVGVGTPDRARILAERVPFPMDSLYADPERKVICCWFYVLSVSIGCAYVSDIDMFNIYQDFHVLEGSLEDNTFIPVSGTSLQFQAYDVLGLYYGLGRTFFNPASSKVFSRLDKVKKAMENYTIKATPDDTSSVLQQGGMFVFKGKQLLYARKDEGTGDHAPLDDIFDVCSKTPVA</sequence>
<dbReference type="OrthoDB" id="40334at2759"/>
<reference evidence="1 2" key="1">
    <citation type="journal article" date="2021" name="bioRxiv">
        <title>The Gossypium anomalum genome as a resource for cotton improvement and evolutionary analysis of hybrid incompatibility.</title>
        <authorList>
            <person name="Grover C.E."/>
            <person name="Yuan D."/>
            <person name="Arick M.A."/>
            <person name="Miller E.R."/>
            <person name="Hu G."/>
            <person name="Peterson D.G."/>
            <person name="Wendel J.F."/>
            <person name="Udall J.A."/>
        </authorList>
    </citation>
    <scope>NUCLEOTIDE SEQUENCE [LARGE SCALE GENOMIC DNA]</scope>
    <source>
        <strain evidence="1">JFW-Udall</strain>
        <tissue evidence="1">Leaf</tissue>
    </source>
</reference>
<dbReference type="EMBL" id="JAHUZN010000010">
    <property type="protein sequence ID" value="KAG8481579.1"/>
    <property type="molecule type" value="Genomic_DNA"/>
</dbReference>
<evidence type="ECO:0008006" key="3">
    <source>
        <dbReference type="Google" id="ProtNLM"/>
    </source>
</evidence>
<name>A0A8J5Z575_9ROSI</name>
<dbReference type="AlphaFoldDB" id="A0A8J5Z575"/>
<accession>A0A8J5Z575</accession>
<evidence type="ECO:0000313" key="2">
    <source>
        <dbReference type="Proteomes" id="UP000701853"/>
    </source>
</evidence>
<keyword evidence="2" id="KW-1185">Reference proteome</keyword>
<dbReference type="Proteomes" id="UP000701853">
    <property type="component" value="Chromosome 10"/>
</dbReference>